<keyword evidence="3" id="KW-1185">Reference proteome</keyword>
<protein>
    <submittedName>
        <fullName evidence="2">Uncharacterized protein</fullName>
    </submittedName>
</protein>
<proteinExistence type="predicted"/>
<evidence type="ECO:0000313" key="2">
    <source>
        <dbReference type="EMBL" id="KAK1116676.1"/>
    </source>
</evidence>
<gene>
    <name evidence="2" type="ORF">K0M31_018217</name>
</gene>
<accession>A0AA40KDT0</accession>
<evidence type="ECO:0000256" key="1">
    <source>
        <dbReference type="SAM" id="MobiDB-lite"/>
    </source>
</evidence>
<reference evidence="2" key="1">
    <citation type="submission" date="2021-10" db="EMBL/GenBank/DDBJ databases">
        <title>Melipona bicolor Genome sequencing and assembly.</title>
        <authorList>
            <person name="Araujo N.S."/>
            <person name="Arias M.C."/>
        </authorList>
    </citation>
    <scope>NUCLEOTIDE SEQUENCE</scope>
    <source>
        <strain evidence="2">USP_2M_L1-L4_2017</strain>
        <tissue evidence="2">Whole body</tissue>
    </source>
</reference>
<name>A0AA40KDT0_9HYME</name>
<sequence length="116" mass="13287">MYFRKVNSSLSEAISPNHFTIPSRSTQTTPRKSPSLLYSHRHFFPSKLFPYGGRGFQRTTRHSGGHFPKSTSFCEPKPGPEPLLDRWFRGPDSELAVHSDERLSVDDAESFFRQTV</sequence>
<dbReference type="EMBL" id="JAHYIQ010000066">
    <property type="protein sequence ID" value="KAK1116676.1"/>
    <property type="molecule type" value="Genomic_DNA"/>
</dbReference>
<dbReference type="AlphaFoldDB" id="A0AA40KDT0"/>
<organism evidence="2 3">
    <name type="scientific">Melipona bicolor</name>
    <dbReference type="NCBI Taxonomy" id="60889"/>
    <lineage>
        <taxon>Eukaryota</taxon>
        <taxon>Metazoa</taxon>
        <taxon>Ecdysozoa</taxon>
        <taxon>Arthropoda</taxon>
        <taxon>Hexapoda</taxon>
        <taxon>Insecta</taxon>
        <taxon>Pterygota</taxon>
        <taxon>Neoptera</taxon>
        <taxon>Endopterygota</taxon>
        <taxon>Hymenoptera</taxon>
        <taxon>Apocrita</taxon>
        <taxon>Aculeata</taxon>
        <taxon>Apoidea</taxon>
        <taxon>Anthophila</taxon>
        <taxon>Apidae</taxon>
        <taxon>Melipona</taxon>
    </lineage>
</organism>
<comment type="caution">
    <text evidence="2">The sequence shown here is derived from an EMBL/GenBank/DDBJ whole genome shotgun (WGS) entry which is preliminary data.</text>
</comment>
<evidence type="ECO:0000313" key="3">
    <source>
        <dbReference type="Proteomes" id="UP001177670"/>
    </source>
</evidence>
<feature type="region of interest" description="Disordered" evidence="1">
    <location>
        <begin position="59"/>
        <end position="78"/>
    </location>
</feature>
<dbReference type="Proteomes" id="UP001177670">
    <property type="component" value="Unassembled WGS sequence"/>
</dbReference>